<dbReference type="EMBL" id="CAJVPW010035855">
    <property type="protein sequence ID" value="CAG8736518.1"/>
    <property type="molecule type" value="Genomic_DNA"/>
</dbReference>
<gene>
    <name evidence="1" type="ORF">SPELUC_LOCUS13482</name>
</gene>
<feature type="non-terminal residue" evidence="1">
    <location>
        <position position="1"/>
    </location>
</feature>
<feature type="non-terminal residue" evidence="1">
    <location>
        <position position="51"/>
    </location>
</feature>
<proteinExistence type="predicted"/>
<protein>
    <submittedName>
        <fullName evidence="1">2229_t:CDS:1</fullName>
    </submittedName>
</protein>
<keyword evidence="2" id="KW-1185">Reference proteome</keyword>
<name>A0ACA9Q3X9_9GLOM</name>
<organism evidence="1 2">
    <name type="scientific">Cetraspora pellucida</name>
    <dbReference type="NCBI Taxonomy" id="1433469"/>
    <lineage>
        <taxon>Eukaryota</taxon>
        <taxon>Fungi</taxon>
        <taxon>Fungi incertae sedis</taxon>
        <taxon>Mucoromycota</taxon>
        <taxon>Glomeromycotina</taxon>
        <taxon>Glomeromycetes</taxon>
        <taxon>Diversisporales</taxon>
        <taxon>Gigasporaceae</taxon>
        <taxon>Cetraspora</taxon>
    </lineage>
</organism>
<dbReference type="Proteomes" id="UP000789366">
    <property type="component" value="Unassembled WGS sequence"/>
</dbReference>
<comment type="caution">
    <text evidence="1">The sequence shown here is derived from an EMBL/GenBank/DDBJ whole genome shotgun (WGS) entry which is preliminary data.</text>
</comment>
<sequence>MFNTSDDHGFSNKNLNASCDKEHHRSSSSPEDNDTFHKRFTAIKDLTENLI</sequence>
<evidence type="ECO:0000313" key="1">
    <source>
        <dbReference type="EMBL" id="CAG8736518.1"/>
    </source>
</evidence>
<reference evidence="1" key="1">
    <citation type="submission" date="2021-06" db="EMBL/GenBank/DDBJ databases">
        <authorList>
            <person name="Kallberg Y."/>
            <person name="Tangrot J."/>
            <person name="Rosling A."/>
        </authorList>
    </citation>
    <scope>NUCLEOTIDE SEQUENCE</scope>
    <source>
        <strain evidence="1">28 12/20/2015</strain>
    </source>
</reference>
<accession>A0ACA9Q3X9</accession>
<evidence type="ECO:0000313" key="2">
    <source>
        <dbReference type="Proteomes" id="UP000789366"/>
    </source>
</evidence>